<dbReference type="GO" id="GO:0005886">
    <property type="term" value="C:plasma membrane"/>
    <property type="evidence" value="ECO:0007669"/>
    <property type="project" value="UniProtKB-SubCell"/>
</dbReference>
<dbReference type="EC" id="2.7.13.3" evidence="3"/>
<dbReference type="GO" id="GO:0009927">
    <property type="term" value="F:histidine phosphotransfer kinase activity"/>
    <property type="evidence" value="ECO:0007669"/>
    <property type="project" value="TreeGrafter"/>
</dbReference>
<dbReference type="EMBL" id="CP013729">
    <property type="protein sequence ID" value="ALV08447.1"/>
    <property type="molecule type" value="Genomic_DNA"/>
</dbReference>
<evidence type="ECO:0000256" key="5">
    <source>
        <dbReference type="ARBA" id="ARBA00022679"/>
    </source>
</evidence>
<dbReference type="GO" id="GO:0005524">
    <property type="term" value="F:ATP binding"/>
    <property type="evidence" value="ECO:0007669"/>
    <property type="project" value="UniProtKB-KW"/>
</dbReference>
<dbReference type="SUPFAM" id="SSF47384">
    <property type="entry name" value="Homodimeric domain of signal transducing histidine kinase"/>
    <property type="match status" value="1"/>
</dbReference>
<evidence type="ECO:0000256" key="2">
    <source>
        <dbReference type="ARBA" id="ARBA00004429"/>
    </source>
</evidence>
<dbReference type="PROSITE" id="PS50110">
    <property type="entry name" value="RESPONSE_REGULATORY"/>
    <property type="match status" value="1"/>
</dbReference>
<dbReference type="InterPro" id="IPR038318">
    <property type="entry name" value="KdpD_sf"/>
</dbReference>
<dbReference type="GO" id="GO:0000155">
    <property type="term" value="F:phosphorelay sensor kinase activity"/>
    <property type="evidence" value="ECO:0007669"/>
    <property type="project" value="InterPro"/>
</dbReference>
<dbReference type="InterPro" id="IPR011006">
    <property type="entry name" value="CheY-like_superfamily"/>
</dbReference>
<dbReference type="Gene3D" id="3.40.50.2300">
    <property type="match status" value="1"/>
</dbReference>
<dbReference type="InterPro" id="IPR003661">
    <property type="entry name" value="HisK_dim/P_dom"/>
</dbReference>
<dbReference type="STRING" id="76731.RD2015_3998"/>
<dbReference type="CDD" id="cd00082">
    <property type="entry name" value="HisKA"/>
    <property type="match status" value="1"/>
</dbReference>
<dbReference type="Gene3D" id="1.10.287.130">
    <property type="match status" value="1"/>
</dbReference>
<dbReference type="Proteomes" id="UP000060699">
    <property type="component" value="Chromosome"/>
</dbReference>
<keyword evidence="4" id="KW-0597">Phosphoprotein</keyword>
<dbReference type="Gene3D" id="1.20.120.620">
    <property type="entry name" value="Backbone structure of the membrane domain of e. Coli histidine kinase receptor kdpd"/>
    <property type="match status" value="1"/>
</dbReference>
<proteinExistence type="predicted"/>
<sequence length="731" mass="79770">MLIERTWLRWLTATAVLGGATWLNVVLQPALDGRAPLLPYFPALVVVGLTCGLSSALLLLLLSCLCVLYWWIKPIGAFWPIESLADALLLVLFICAGLLVSLVSAWAGRLMEKERLIRRRLNLALAAGRMVTWDWDVATGFATTAGGVRELFGTRWTTMDDMLANLPEQDAQKFLERYRYAVTSGGRFSLSAPMTRPDNGEIVWAQMDGYVTLDAQGRAAHAYGVTVDVTAQQEALRASQAAEERFHLALQSGKVMAWECDPQGRYTWAYNVPMGLRREDLIGAEVGSLVGQPEYAQIIRDAVVTGDTVNVAQHATHAGGTFHLLTSLKPIRDADGQVRRVLGATVDVSELTAAQEQLQRENQRKDAFLATLAHELRNPMAPIRYAVTMLRQAHGDEVRQRAVDIIARQSGHMARLLDDLLDMSRITRNVIELQRQVIDLRSVVRQALEAVEPLYHQMKHQLSLSLPATPVLVDGDPTRLQQVLSNLLDNAAKYSPVPGEVRVEVAVDNGHAKVTVTDTGIGIAPDQQPQVFELFTRLEDKGSGPSGLGIGLAVSRQLVLLHGGSIHVESEGVGHGSRFVVCLPVAQATSPQADERDVQAVSTTASAGRRVLVVDDNVDAADTLSEVLRGAHYDTEVAYSGEDALARFEQMRPRAVLLDIGLPGLSGLEVARRMRSTVQDTPLTLIAITGWGQHADREATAAAGFDAHLVKPIEFGDLEQTLTRLLQAEPA</sequence>
<evidence type="ECO:0000256" key="1">
    <source>
        <dbReference type="ARBA" id="ARBA00000085"/>
    </source>
</evidence>
<dbReference type="RefSeq" id="WP_058936412.1">
    <property type="nucleotide sequence ID" value="NZ_CP013729.1"/>
</dbReference>
<dbReference type="PROSITE" id="PS50113">
    <property type="entry name" value="PAC"/>
    <property type="match status" value="2"/>
</dbReference>
<name>A0A0U3LK24_9BURK</name>
<dbReference type="SUPFAM" id="SSF52172">
    <property type="entry name" value="CheY-like"/>
    <property type="match status" value="1"/>
</dbReference>
<dbReference type="Gene3D" id="3.30.450.20">
    <property type="entry name" value="PAS domain"/>
    <property type="match status" value="2"/>
</dbReference>
<evidence type="ECO:0000256" key="7">
    <source>
        <dbReference type="ARBA" id="ARBA00022741"/>
    </source>
</evidence>
<keyword evidence="11" id="KW-0902">Two-component regulatory system</keyword>
<dbReference type="SMART" id="SM00387">
    <property type="entry name" value="HATPase_c"/>
    <property type="match status" value="1"/>
</dbReference>
<dbReference type="PATRIC" id="fig|76731.3.peg.4094"/>
<dbReference type="InterPro" id="IPR036890">
    <property type="entry name" value="HATPase_C_sf"/>
</dbReference>
<keyword evidence="10" id="KW-1133">Transmembrane helix</keyword>
<dbReference type="Pfam" id="PF02518">
    <property type="entry name" value="HATPase_c"/>
    <property type="match status" value="1"/>
</dbReference>
<dbReference type="NCBIfam" id="TIGR00229">
    <property type="entry name" value="sensory_box"/>
    <property type="match status" value="1"/>
</dbReference>
<dbReference type="InterPro" id="IPR025201">
    <property type="entry name" value="KdpD_TM"/>
</dbReference>
<reference evidence="13 14" key="1">
    <citation type="submission" date="2015-12" db="EMBL/GenBank/DDBJ databases">
        <title>Complete genome of Roseateles depolymerans KCTC 42856.</title>
        <authorList>
            <person name="Kim K.M."/>
        </authorList>
    </citation>
    <scope>NUCLEOTIDE SEQUENCE [LARGE SCALE GENOMIC DNA]</scope>
    <source>
        <strain evidence="13 14">KCTC 42856</strain>
    </source>
</reference>
<dbReference type="InterPro" id="IPR001610">
    <property type="entry name" value="PAC"/>
</dbReference>
<dbReference type="SMART" id="SM00448">
    <property type="entry name" value="REC"/>
    <property type="match status" value="1"/>
</dbReference>
<dbReference type="KEGG" id="rdp:RD2015_3998"/>
<evidence type="ECO:0000256" key="9">
    <source>
        <dbReference type="ARBA" id="ARBA00022840"/>
    </source>
</evidence>
<evidence type="ECO:0000256" key="3">
    <source>
        <dbReference type="ARBA" id="ARBA00012438"/>
    </source>
</evidence>
<dbReference type="SUPFAM" id="SSF55785">
    <property type="entry name" value="PYP-like sensor domain (PAS domain)"/>
    <property type="match status" value="2"/>
</dbReference>
<gene>
    <name evidence="13" type="ORF">RD2015_3998</name>
</gene>
<dbReference type="Gene3D" id="3.30.565.10">
    <property type="entry name" value="Histidine kinase-like ATPase, C-terminal domain"/>
    <property type="match status" value="1"/>
</dbReference>
<dbReference type="InterPro" id="IPR005467">
    <property type="entry name" value="His_kinase_dom"/>
</dbReference>
<keyword evidence="8" id="KW-0418">Kinase</keyword>
<keyword evidence="7" id="KW-0547">Nucleotide-binding</keyword>
<dbReference type="PROSITE" id="PS50109">
    <property type="entry name" value="HIS_KIN"/>
    <property type="match status" value="1"/>
</dbReference>
<dbReference type="Pfam" id="PF08448">
    <property type="entry name" value="PAS_4"/>
    <property type="match status" value="1"/>
</dbReference>
<dbReference type="InterPro" id="IPR000014">
    <property type="entry name" value="PAS"/>
</dbReference>
<dbReference type="FunFam" id="3.30.565.10:FF:000006">
    <property type="entry name" value="Sensor histidine kinase WalK"/>
    <property type="match status" value="1"/>
</dbReference>
<dbReference type="CDD" id="cd17580">
    <property type="entry name" value="REC_2_DhkD-like"/>
    <property type="match status" value="1"/>
</dbReference>
<dbReference type="PANTHER" id="PTHR43047">
    <property type="entry name" value="TWO-COMPONENT HISTIDINE PROTEIN KINASE"/>
    <property type="match status" value="1"/>
</dbReference>
<evidence type="ECO:0000256" key="12">
    <source>
        <dbReference type="ARBA" id="ARBA00023136"/>
    </source>
</evidence>
<dbReference type="InterPro" id="IPR004358">
    <property type="entry name" value="Sig_transdc_His_kin-like_C"/>
</dbReference>
<dbReference type="SMART" id="SM00388">
    <property type="entry name" value="HisKA"/>
    <property type="match status" value="1"/>
</dbReference>
<keyword evidence="12" id="KW-0472">Membrane</keyword>
<dbReference type="InterPro" id="IPR035965">
    <property type="entry name" value="PAS-like_dom_sf"/>
</dbReference>
<dbReference type="Pfam" id="PF00072">
    <property type="entry name" value="Response_reg"/>
    <property type="match status" value="1"/>
</dbReference>
<keyword evidence="6" id="KW-0812">Transmembrane</keyword>
<evidence type="ECO:0000256" key="10">
    <source>
        <dbReference type="ARBA" id="ARBA00022989"/>
    </source>
</evidence>
<dbReference type="InterPro" id="IPR013656">
    <property type="entry name" value="PAS_4"/>
</dbReference>
<dbReference type="InterPro" id="IPR000700">
    <property type="entry name" value="PAS-assoc_C"/>
</dbReference>
<organism evidence="13 14">
    <name type="scientific">Roseateles depolymerans</name>
    <dbReference type="NCBI Taxonomy" id="76731"/>
    <lineage>
        <taxon>Bacteria</taxon>
        <taxon>Pseudomonadati</taxon>
        <taxon>Pseudomonadota</taxon>
        <taxon>Betaproteobacteria</taxon>
        <taxon>Burkholderiales</taxon>
        <taxon>Sphaerotilaceae</taxon>
        <taxon>Roseateles</taxon>
    </lineage>
</organism>
<dbReference type="SMART" id="SM00086">
    <property type="entry name" value="PAC"/>
    <property type="match status" value="2"/>
</dbReference>
<dbReference type="Pfam" id="PF13493">
    <property type="entry name" value="DUF4118"/>
    <property type="match status" value="1"/>
</dbReference>
<keyword evidence="9" id="KW-0067">ATP-binding</keyword>
<dbReference type="InterPro" id="IPR001789">
    <property type="entry name" value="Sig_transdc_resp-reg_receiver"/>
</dbReference>
<dbReference type="PRINTS" id="PR00344">
    <property type="entry name" value="BCTRLSENSOR"/>
</dbReference>
<protein>
    <recommendedName>
        <fullName evidence="3">histidine kinase</fullName>
        <ecNumber evidence="3">2.7.13.3</ecNumber>
    </recommendedName>
</protein>
<dbReference type="InterPro" id="IPR036097">
    <property type="entry name" value="HisK_dim/P_sf"/>
</dbReference>
<evidence type="ECO:0000256" key="8">
    <source>
        <dbReference type="ARBA" id="ARBA00022777"/>
    </source>
</evidence>
<dbReference type="Pfam" id="PF00512">
    <property type="entry name" value="HisKA"/>
    <property type="match status" value="1"/>
</dbReference>
<evidence type="ECO:0000256" key="6">
    <source>
        <dbReference type="ARBA" id="ARBA00022692"/>
    </source>
</evidence>
<accession>A0A0U3LK24</accession>
<dbReference type="SUPFAM" id="SSF55874">
    <property type="entry name" value="ATPase domain of HSP90 chaperone/DNA topoisomerase II/histidine kinase"/>
    <property type="match status" value="1"/>
</dbReference>
<evidence type="ECO:0000256" key="11">
    <source>
        <dbReference type="ARBA" id="ARBA00023012"/>
    </source>
</evidence>
<comment type="subcellular location">
    <subcellularLocation>
        <location evidence="2">Cell inner membrane</location>
        <topology evidence="2">Multi-pass membrane protein</topology>
    </subcellularLocation>
</comment>
<comment type="catalytic activity">
    <reaction evidence="1">
        <text>ATP + protein L-histidine = ADP + protein N-phospho-L-histidine.</text>
        <dbReference type="EC" id="2.7.13.3"/>
    </reaction>
</comment>
<dbReference type="AlphaFoldDB" id="A0A0U3LK24"/>
<evidence type="ECO:0000256" key="4">
    <source>
        <dbReference type="ARBA" id="ARBA00022553"/>
    </source>
</evidence>
<dbReference type="InterPro" id="IPR003594">
    <property type="entry name" value="HATPase_dom"/>
</dbReference>
<evidence type="ECO:0000313" key="14">
    <source>
        <dbReference type="Proteomes" id="UP000060699"/>
    </source>
</evidence>
<keyword evidence="14" id="KW-1185">Reference proteome</keyword>
<evidence type="ECO:0000313" key="13">
    <source>
        <dbReference type="EMBL" id="ALV08447.1"/>
    </source>
</evidence>
<dbReference type="PANTHER" id="PTHR43047:SF72">
    <property type="entry name" value="OSMOSENSING HISTIDINE PROTEIN KINASE SLN1"/>
    <property type="match status" value="1"/>
</dbReference>
<keyword evidence="5" id="KW-0808">Transferase</keyword>
<dbReference type="OrthoDB" id="8552871at2"/>